<evidence type="ECO:0000256" key="10">
    <source>
        <dbReference type="PROSITE-ProRule" id="PRU01384"/>
    </source>
</evidence>
<evidence type="ECO:0000256" key="8">
    <source>
        <dbReference type="ARBA" id="ARBA00063644"/>
    </source>
</evidence>
<reference evidence="14" key="1">
    <citation type="submission" date="2021-08" db="EMBL/GenBank/DDBJ databases">
        <title>Comparative analyses of Brucepasteria parasyntrophica and Teretinema zuelzerae.</title>
        <authorList>
            <person name="Song Y."/>
            <person name="Brune A."/>
        </authorList>
    </citation>
    <scope>NUCLEOTIDE SEQUENCE</scope>
    <source>
        <strain evidence="14">DSM 1903</strain>
    </source>
</reference>
<keyword evidence="15" id="KW-1185">Reference proteome</keyword>
<dbReference type="SMART" id="SM00434">
    <property type="entry name" value="TOP4c"/>
    <property type="match status" value="1"/>
</dbReference>
<protein>
    <recommendedName>
        <fullName evidence="9">DNA gyrase subunit A</fullName>
        <ecNumber evidence="9">5.6.2.2</ecNumber>
    </recommendedName>
</protein>
<dbReference type="NCBIfam" id="NF004044">
    <property type="entry name" value="PRK05561.1"/>
    <property type="match status" value="1"/>
</dbReference>
<dbReference type="Gene3D" id="3.90.199.10">
    <property type="entry name" value="Topoisomerase II, domain 5"/>
    <property type="match status" value="1"/>
</dbReference>
<dbReference type="GO" id="GO:0005694">
    <property type="term" value="C:chromosome"/>
    <property type="evidence" value="ECO:0007669"/>
    <property type="project" value="InterPro"/>
</dbReference>
<keyword evidence="5 9" id="KW-0799">Topoisomerase</keyword>
<sequence length="872" mass="95925">MSDTNTPLPGGKLISISIEDEVKTAYLNYAMSVIVSRALPDVRDGLKPVHRRILYSMEEMGIRANTPFKKCGRIVGDVLGKYHPHGDQSIYDALVRLAQDFSLRYPVIQGQGNFGSVDGDPPAAMRYTESRLAKVAEAIIEDIKKETVDFGPNYDDSMKEPLVLPGAFPFLLANGASGIAVGMATNMPPHNLNEIIGAVSEYIDNPECTIEDLMKHMKGPDFPTGGLIFGKKGIRQAYKTGRGKIIVRGRFTLEVDKRGKETIIFTEIPYAVNKATLITRIAELVRDKVIDGISEIRDESDRDGMRIVIELKRGSIAKVVLNQLFSHTSLQSSFGVINLALVKGRPETLTLKQMIKYYVEHRVDVVTRRTRYDLKKAEERAHILRGLVIALNNIDEVIAIIKKSRNIDTAKAALMERFQFSDPQSQAIVDMRLGKLTSLEIEKLEQELKEIEALIEYYKELLASPAKLMALIKSEAQLLAEKYGDKRRTDIVADEVEEINIEDLIQNEEMVLLISNLGYIKRVPASSYKSQNRGGKGSNSAKLAEDDFVNQIFTASTHDHVVFITSIGKAYWLKIHEIPEASRTSRGTHIKSLLTVTSDEEITGVVTLKDFSDTEYLLMATASGVAKKVKTSDFQNAKTRGIIAIKLDEGDRLVSAILTSGSDEVMLITRQGQALRINETDLRVLGRASRGVTGIRLSGGDELAGALRVDNERCMLVMSECGYGKRVKFSEFSPHGRATGGQKIYTISEKTGEIVGLITVCDIDEVVCITGQGKTLRVKASTIGLMGRAAQGVRILNIERPDTLIGIDTVATGDTEQNADKESSGEIQIAGELDLDGSDDVALTVSDAQDDSESDDEVQDADAESSEDSNEE</sequence>
<dbReference type="CDD" id="cd00187">
    <property type="entry name" value="TOP4c"/>
    <property type="match status" value="1"/>
</dbReference>
<dbReference type="GO" id="GO:0006265">
    <property type="term" value="P:DNA topological change"/>
    <property type="evidence" value="ECO:0007669"/>
    <property type="project" value="UniProtKB-UniRule"/>
</dbReference>
<evidence type="ECO:0000256" key="1">
    <source>
        <dbReference type="ARBA" id="ARBA00000185"/>
    </source>
</evidence>
<dbReference type="SUPFAM" id="SSF56719">
    <property type="entry name" value="Type II DNA topoisomerase"/>
    <property type="match status" value="1"/>
</dbReference>
<dbReference type="NCBIfam" id="NF004043">
    <property type="entry name" value="PRK05560.1"/>
    <property type="match status" value="1"/>
</dbReference>
<dbReference type="InterPro" id="IPR050220">
    <property type="entry name" value="Type_II_DNA_Topoisomerases"/>
</dbReference>
<dbReference type="FunFam" id="2.120.10.90:FF:000005">
    <property type="entry name" value="DNA topoisomerase 4 subunit A"/>
    <property type="match status" value="1"/>
</dbReference>
<dbReference type="FunFam" id="1.10.268.10:FF:000001">
    <property type="entry name" value="DNA gyrase subunit A"/>
    <property type="match status" value="1"/>
</dbReference>
<dbReference type="Gene3D" id="2.120.10.90">
    <property type="entry name" value="DNA gyrase/topoisomerase IV, subunit A, C-terminal"/>
    <property type="match status" value="1"/>
</dbReference>
<dbReference type="InterPro" id="IPR006691">
    <property type="entry name" value="GyrA/parC_rep"/>
</dbReference>
<dbReference type="GO" id="GO:0005737">
    <property type="term" value="C:cytoplasm"/>
    <property type="evidence" value="ECO:0007669"/>
    <property type="project" value="UniProtKB-SubCell"/>
</dbReference>
<dbReference type="HAMAP" id="MF_01897">
    <property type="entry name" value="GyrA"/>
    <property type="match status" value="1"/>
</dbReference>
<dbReference type="InterPro" id="IPR013760">
    <property type="entry name" value="Topo_IIA-like_dom_sf"/>
</dbReference>
<dbReference type="Gene3D" id="1.10.268.10">
    <property type="entry name" value="Topoisomerase, domain 3"/>
    <property type="match status" value="1"/>
</dbReference>
<feature type="coiled-coil region" evidence="11">
    <location>
        <begin position="434"/>
        <end position="461"/>
    </location>
</feature>
<dbReference type="EC" id="5.6.2.2" evidence="9"/>
<proteinExistence type="inferred from homology"/>
<dbReference type="GO" id="GO:0034335">
    <property type="term" value="F:DNA negative supercoiling activity"/>
    <property type="evidence" value="ECO:0007669"/>
    <property type="project" value="UniProtKB-ARBA"/>
</dbReference>
<accession>A0AAE3EKV0</accession>
<dbReference type="GO" id="GO:0009330">
    <property type="term" value="C:DNA topoisomerase type II (double strand cut, ATP-hydrolyzing) complex"/>
    <property type="evidence" value="ECO:0007669"/>
    <property type="project" value="TreeGrafter"/>
</dbReference>
<evidence type="ECO:0000256" key="12">
    <source>
        <dbReference type="SAM" id="MobiDB-lite"/>
    </source>
</evidence>
<dbReference type="Pfam" id="PF03989">
    <property type="entry name" value="DNA_gyraseA_C"/>
    <property type="match status" value="6"/>
</dbReference>
<gene>
    <name evidence="9 14" type="primary">gyrA</name>
    <name evidence="14" type="ORF">K7J14_15960</name>
</gene>
<dbReference type="InterPro" id="IPR002205">
    <property type="entry name" value="Topo_IIA_dom_A"/>
</dbReference>
<dbReference type="FunFam" id="3.90.199.10:FF:000001">
    <property type="entry name" value="DNA gyrase subunit A"/>
    <property type="match status" value="1"/>
</dbReference>
<keyword evidence="9" id="KW-0963">Cytoplasm</keyword>
<feature type="region of interest" description="Disordered" evidence="12">
    <location>
        <begin position="846"/>
        <end position="872"/>
    </location>
</feature>
<dbReference type="SUPFAM" id="SSF101904">
    <property type="entry name" value="GyrA/ParC C-terminal domain-like"/>
    <property type="match status" value="1"/>
</dbReference>
<comment type="catalytic activity">
    <reaction evidence="1 9 10">
        <text>ATP-dependent breakage, passage and rejoining of double-stranded DNA.</text>
        <dbReference type="EC" id="5.6.2.2"/>
    </reaction>
</comment>
<dbReference type="RefSeq" id="WP_230758775.1">
    <property type="nucleotide sequence ID" value="NZ_JAINWA010000003.1"/>
</dbReference>
<dbReference type="PANTHER" id="PTHR43493">
    <property type="entry name" value="DNA GYRASE/TOPOISOMERASE SUBUNIT A"/>
    <property type="match status" value="1"/>
</dbReference>
<evidence type="ECO:0000256" key="3">
    <source>
        <dbReference type="ARBA" id="ARBA00022741"/>
    </source>
</evidence>
<comment type="subunit">
    <text evidence="8">Heterotetramer composed of ParC and ParE.</text>
</comment>
<evidence type="ECO:0000256" key="4">
    <source>
        <dbReference type="ARBA" id="ARBA00022840"/>
    </source>
</evidence>
<dbReference type="InterPro" id="IPR013758">
    <property type="entry name" value="Topo_IIA_A/C_ab"/>
</dbReference>
<comment type="similarity">
    <text evidence="2 9">Belongs to the type II topoisomerase GyrA/ParC subunit family.</text>
</comment>
<dbReference type="PROSITE" id="PS52040">
    <property type="entry name" value="TOPO_IIA"/>
    <property type="match status" value="1"/>
</dbReference>
<evidence type="ECO:0000313" key="15">
    <source>
        <dbReference type="Proteomes" id="UP001198163"/>
    </source>
</evidence>
<keyword evidence="7 9" id="KW-0413">Isomerase</keyword>
<comment type="caution">
    <text evidence="14">The sequence shown here is derived from an EMBL/GenBank/DDBJ whole genome shotgun (WGS) entry which is preliminary data.</text>
</comment>
<name>A0AAE3EKV0_9SPIR</name>
<feature type="compositionally biased region" description="Acidic residues" evidence="12">
    <location>
        <begin position="848"/>
        <end position="872"/>
    </location>
</feature>
<dbReference type="GO" id="GO:0006261">
    <property type="term" value="P:DNA-templated DNA replication"/>
    <property type="evidence" value="ECO:0007669"/>
    <property type="project" value="UniProtKB-UniRule"/>
</dbReference>
<evidence type="ECO:0000256" key="7">
    <source>
        <dbReference type="ARBA" id="ARBA00023235"/>
    </source>
</evidence>
<dbReference type="Pfam" id="PF00521">
    <property type="entry name" value="DNA_topoisoIV"/>
    <property type="match status" value="1"/>
</dbReference>
<dbReference type="Proteomes" id="UP001198163">
    <property type="component" value="Unassembled WGS sequence"/>
</dbReference>
<dbReference type="InterPro" id="IPR013757">
    <property type="entry name" value="Topo_IIA_A_a_sf"/>
</dbReference>
<dbReference type="PANTHER" id="PTHR43493:SF5">
    <property type="entry name" value="DNA GYRASE SUBUNIT A, CHLOROPLASTIC_MITOCHONDRIAL"/>
    <property type="match status" value="1"/>
</dbReference>
<comment type="subunit">
    <text evidence="9">Heterotetramer, composed of two GyrA and two GyrB chains. In the heterotetramer, GyrA contains the active site tyrosine that forms a transient covalent intermediate with DNA, while GyrB binds cofactors and catalyzes ATP hydrolysis.</text>
</comment>
<evidence type="ECO:0000313" key="14">
    <source>
        <dbReference type="EMBL" id="MCD1656190.1"/>
    </source>
</evidence>
<evidence type="ECO:0000256" key="9">
    <source>
        <dbReference type="HAMAP-Rule" id="MF_01897"/>
    </source>
</evidence>
<evidence type="ECO:0000256" key="2">
    <source>
        <dbReference type="ARBA" id="ARBA00008263"/>
    </source>
</evidence>
<evidence type="ECO:0000259" key="13">
    <source>
        <dbReference type="PROSITE" id="PS52040"/>
    </source>
</evidence>
<dbReference type="GO" id="GO:0005524">
    <property type="term" value="F:ATP binding"/>
    <property type="evidence" value="ECO:0007669"/>
    <property type="project" value="UniProtKB-UniRule"/>
</dbReference>
<dbReference type="InterPro" id="IPR035516">
    <property type="entry name" value="Gyrase/topoIV_suA_C"/>
</dbReference>
<keyword evidence="3 9" id="KW-0547">Nucleotide-binding</keyword>
<evidence type="ECO:0000256" key="5">
    <source>
        <dbReference type="ARBA" id="ARBA00023029"/>
    </source>
</evidence>
<evidence type="ECO:0000256" key="6">
    <source>
        <dbReference type="ARBA" id="ARBA00023125"/>
    </source>
</evidence>
<keyword evidence="6 9" id="KW-0238">DNA-binding</keyword>
<feature type="short sequence motif" description="GyrA-box" evidence="9">
    <location>
        <begin position="531"/>
        <end position="537"/>
    </location>
</feature>
<feature type="active site" description="O-(5'-phospho-DNA)-tyrosine intermediate" evidence="9 10">
    <location>
        <position position="127"/>
    </location>
</feature>
<organism evidence="14 15">
    <name type="scientific">Teretinema zuelzerae</name>
    <dbReference type="NCBI Taxonomy" id="156"/>
    <lineage>
        <taxon>Bacteria</taxon>
        <taxon>Pseudomonadati</taxon>
        <taxon>Spirochaetota</taxon>
        <taxon>Spirochaetia</taxon>
        <taxon>Spirochaetales</taxon>
        <taxon>Treponemataceae</taxon>
        <taxon>Teretinema</taxon>
    </lineage>
</organism>
<dbReference type="NCBIfam" id="TIGR01063">
    <property type="entry name" value="gyrA"/>
    <property type="match status" value="1"/>
</dbReference>
<dbReference type="InterPro" id="IPR005743">
    <property type="entry name" value="GyrA"/>
</dbReference>
<evidence type="ECO:0000256" key="11">
    <source>
        <dbReference type="SAM" id="Coils"/>
    </source>
</evidence>
<comment type="subcellular location">
    <subcellularLocation>
        <location evidence="9">Cytoplasm</location>
    </subcellularLocation>
</comment>
<dbReference type="Gene3D" id="3.30.1360.40">
    <property type="match status" value="1"/>
</dbReference>
<dbReference type="GO" id="GO:0003677">
    <property type="term" value="F:DNA binding"/>
    <property type="evidence" value="ECO:0007669"/>
    <property type="project" value="UniProtKB-UniRule"/>
</dbReference>
<dbReference type="FunFam" id="3.30.1360.40:FF:000002">
    <property type="entry name" value="DNA gyrase subunit A"/>
    <property type="match status" value="1"/>
</dbReference>
<comment type="miscellaneous">
    <text evidence="9">Few gyrases are as efficient as E.coli at forming negative supercoils. Not all organisms have 2 type II topoisomerases; in organisms with a single type II topoisomerase this enzyme also has to decatenate newly replicated chromosomes.</text>
</comment>
<comment type="function">
    <text evidence="9">A type II topoisomerase that negatively supercoils closed circular double-stranded (ds) DNA in an ATP-dependent manner to modulate DNA topology and maintain chromosomes in an underwound state. Negative supercoiling favors strand separation, and DNA replication, transcription, recombination and repair, all of which involve strand separation. Also able to catalyze the interconversion of other topological isomers of dsDNA rings, including catenanes and knotted rings. Type II topoisomerases break and join 2 DNA strands simultaneously in an ATP-dependent manner.</text>
</comment>
<dbReference type="EMBL" id="JAINWA010000003">
    <property type="protein sequence ID" value="MCD1656190.1"/>
    <property type="molecule type" value="Genomic_DNA"/>
</dbReference>
<keyword evidence="11" id="KW-0175">Coiled coil</keyword>
<keyword evidence="4 9" id="KW-0067">ATP-binding</keyword>
<dbReference type="AlphaFoldDB" id="A0AAE3EKV0"/>
<feature type="domain" description="Topo IIA-type catalytic" evidence="13">
    <location>
        <begin position="39"/>
        <end position="504"/>
    </location>
</feature>